<gene>
    <name evidence="2" type="ORF">KOW79_006026</name>
</gene>
<reference evidence="2 3" key="1">
    <citation type="submission" date="2021-06" db="EMBL/GenBank/DDBJ databases">
        <title>Chromosome-level genome assembly of the red-tail catfish (Hemibagrus wyckioides).</title>
        <authorList>
            <person name="Shao F."/>
        </authorList>
    </citation>
    <scope>NUCLEOTIDE SEQUENCE [LARGE SCALE GENOMIC DNA]</scope>
    <source>
        <strain evidence="2">EC202008001</strain>
        <tissue evidence="2">Blood</tissue>
    </source>
</reference>
<dbReference type="EMBL" id="JAHKSW010000007">
    <property type="protein sequence ID" value="KAG7329804.1"/>
    <property type="molecule type" value="Genomic_DNA"/>
</dbReference>
<protein>
    <submittedName>
        <fullName evidence="2">Uncharacterized protein</fullName>
    </submittedName>
</protein>
<dbReference type="AlphaFoldDB" id="A0A9D3NX34"/>
<comment type="caution">
    <text evidence="2">The sequence shown here is derived from an EMBL/GenBank/DDBJ whole genome shotgun (WGS) entry which is preliminary data.</text>
</comment>
<evidence type="ECO:0000313" key="3">
    <source>
        <dbReference type="Proteomes" id="UP000824219"/>
    </source>
</evidence>
<name>A0A9D3NX34_9TELE</name>
<evidence type="ECO:0000313" key="2">
    <source>
        <dbReference type="EMBL" id="KAG7329804.1"/>
    </source>
</evidence>
<accession>A0A9D3NX34</accession>
<proteinExistence type="predicted"/>
<sequence length="106" mass="12108">MGRGPSLALLALSCQTGAKSTRDSEDLQVVGKWRLPLHHALSPGRGGETTRTERRRKETPQSSSNATPWLSEIRLRTLISWTRWRIDRINGSAWRRLKGEHHLTDR</sequence>
<organism evidence="2 3">
    <name type="scientific">Hemibagrus wyckioides</name>
    <dbReference type="NCBI Taxonomy" id="337641"/>
    <lineage>
        <taxon>Eukaryota</taxon>
        <taxon>Metazoa</taxon>
        <taxon>Chordata</taxon>
        <taxon>Craniata</taxon>
        <taxon>Vertebrata</taxon>
        <taxon>Euteleostomi</taxon>
        <taxon>Actinopterygii</taxon>
        <taxon>Neopterygii</taxon>
        <taxon>Teleostei</taxon>
        <taxon>Ostariophysi</taxon>
        <taxon>Siluriformes</taxon>
        <taxon>Bagridae</taxon>
        <taxon>Hemibagrus</taxon>
    </lineage>
</organism>
<evidence type="ECO:0000256" key="1">
    <source>
        <dbReference type="SAM" id="MobiDB-lite"/>
    </source>
</evidence>
<keyword evidence="3" id="KW-1185">Reference proteome</keyword>
<feature type="region of interest" description="Disordered" evidence="1">
    <location>
        <begin position="38"/>
        <end position="67"/>
    </location>
</feature>
<feature type="compositionally biased region" description="Basic and acidic residues" evidence="1">
    <location>
        <begin position="48"/>
        <end position="59"/>
    </location>
</feature>
<dbReference type="Proteomes" id="UP000824219">
    <property type="component" value="Linkage Group LG07"/>
</dbReference>